<accession>A0ABV6GFA9</accession>
<evidence type="ECO:0000313" key="2">
    <source>
        <dbReference type="EMBL" id="MFC0272372.1"/>
    </source>
</evidence>
<feature type="transmembrane region" description="Helical" evidence="1">
    <location>
        <begin position="52"/>
        <end position="83"/>
    </location>
</feature>
<organism evidence="2 3">
    <name type="scientific">Metabacillus herbersteinensis</name>
    <dbReference type="NCBI Taxonomy" id="283816"/>
    <lineage>
        <taxon>Bacteria</taxon>
        <taxon>Bacillati</taxon>
        <taxon>Bacillota</taxon>
        <taxon>Bacilli</taxon>
        <taxon>Bacillales</taxon>
        <taxon>Bacillaceae</taxon>
        <taxon>Metabacillus</taxon>
    </lineage>
</organism>
<evidence type="ECO:0000313" key="3">
    <source>
        <dbReference type="Proteomes" id="UP001589854"/>
    </source>
</evidence>
<keyword evidence="1" id="KW-0812">Transmembrane</keyword>
<protein>
    <submittedName>
        <fullName evidence="2">Flagellar basal body rod protein</fullName>
    </submittedName>
</protein>
<reference evidence="2 3" key="1">
    <citation type="submission" date="2024-09" db="EMBL/GenBank/DDBJ databases">
        <authorList>
            <person name="Sun Q."/>
            <person name="Mori K."/>
        </authorList>
    </citation>
    <scope>NUCLEOTIDE SEQUENCE [LARGE SCALE GENOMIC DNA]</scope>
    <source>
        <strain evidence="2 3">CCM 7228</strain>
    </source>
</reference>
<gene>
    <name evidence="2" type="ORF">ACFFIX_13100</name>
</gene>
<keyword evidence="1" id="KW-0472">Membrane</keyword>
<comment type="caution">
    <text evidence="2">The sequence shown here is derived from an EMBL/GenBank/DDBJ whole genome shotgun (WGS) entry which is preliminary data.</text>
</comment>
<proteinExistence type="predicted"/>
<dbReference type="EMBL" id="JBHLVO010000010">
    <property type="protein sequence ID" value="MFC0272372.1"/>
    <property type="molecule type" value="Genomic_DNA"/>
</dbReference>
<dbReference type="Proteomes" id="UP001589854">
    <property type="component" value="Unassembled WGS sequence"/>
</dbReference>
<evidence type="ECO:0000256" key="1">
    <source>
        <dbReference type="SAM" id="Phobius"/>
    </source>
</evidence>
<keyword evidence="2" id="KW-0969">Cilium</keyword>
<name>A0ABV6GFA9_9BACI</name>
<keyword evidence="1" id="KW-1133">Transmembrane helix</keyword>
<sequence>MKKFGLLVLGGVALIVLFANLAPMIALGISLVIMYYSYKGFVKTDSTFQKVVLAVIGVIALFASASNIPAVFGFVAAYILYVIYKKWNNSKKEVIKEDNDPFTNFEKEWSELKRNY</sequence>
<keyword evidence="3" id="KW-1185">Reference proteome</keyword>
<dbReference type="RefSeq" id="WP_378934617.1">
    <property type="nucleotide sequence ID" value="NZ_JBHLVO010000010.1"/>
</dbReference>
<keyword evidence="2" id="KW-0966">Cell projection</keyword>
<keyword evidence="2" id="KW-0282">Flagellum</keyword>